<dbReference type="AlphaFoldDB" id="A0A6V8KL03"/>
<name>A0A6V8KL03_9ACTN</name>
<evidence type="ECO:0000313" key="2">
    <source>
        <dbReference type="Proteomes" id="UP000482800"/>
    </source>
</evidence>
<keyword evidence="2" id="KW-1185">Reference proteome</keyword>
<dbReference type="EMBL" id="BLPF01000002">
    <property type="protein sequence ID" value="GFJ82849.1"/>
    <property type="molecule type" value="Genomic_DNA"/>
</dbReference>
<gene>
    <name evidence="1" type="ORF">Phou_070290</name>
</gene>
<evidence type="ECO:0000313" key="1">
    <source>
        <dbReference type="EMBL" id="GFJ82849.1"/>
    </source>
</evidence>
<accession>A0A6V8KL03</accession>
<sequence length="57" mass="5641">MGAAYRYAASALRGKMADMLAFAPERSASGTAGSQPDHNGPTETAATVVVAPGGATM</sequence>
<protein>
    <submittedName>
        <fullName evidence="1">Uncharacterized protein</fullName>
    </submittedName>
</protein>
<organism evidence="1 2">
    <name type="scientific">Phytohabitans houttuyneae</name>
    <dbReference type="NCBI Taxonomy" id="1076126"/>
    <lineage>
        <taxon>Bacteria</taxon>
        <taxon>Bacillati</taxon>
        <taxon>Actinomycetota</taxon>
        <taxon>Actinomycetes</taxon>
        <taxon>Micromonosporales</taxon>
        <taxon>Micromonosporaceae</taxon>
    </lineage>
</organism>
<reference evidence="1 2" key="2">
    <citation type="submission" date="2020-03" db="EMBL/GenBank/DDBJ databases">
        <authorList>
            <person name="Ichikawa N."/>
            <person name="Kimura A."/>
            <person name="Kitahashi Y."/>
            <person name="Uohara A."/>
        </authorList>
    </citation>
    <scope>NUCLEOTIDE SEQUENCE [LARGE SCALE GENOMIC DNA]</scope>
    <source>
        <strain evidence="1 2">NBRC 108639</strain>
    </source>
</reference>
<dbReference type="Proteomes" id="UP000482800">
    <property type="component" value="Unassembled WGS sequence"/>
</dbReference>
<proteinExistence type="predicted"/>
<reference evidence="1 2" key="1">
    <citation type="submission" date="2020-03" db="EMBL/GenBank/DDBJ databases">
        <title>Whole genome shotgun sequence of Phytohabitans houttuyneae NBRC 108639.</title>
        <authorList>
            <person name="Komaki H."/>
            <person name="Tamura T."/>
        </authorList>
    </citation>
    <scope>NUCLEOTIDE SEQUENCE [LARGE SCALE GENOMIC DNA]</scope>
    <source>
        <strain evidence="1 2">NBRC 108639</strain>
    </source>
</reference>
<comment type="caution">
    <text evidence="1">The sequence shown here is derived from an EMBL/GenBank/DDBJ whole genome shotgun (WGS) entry which is preliminary data.</text>
</comment>